<dbReference type="AlphaFoldDB" id="A0A8X7VHJ2"/>
<name>A0A8X7VHJ2_BRACI</name>
<reference evidence="1 2" key="1">
    <citation type="submission" date="2020-02" db="EMBL/GenBank/DDBJ databases">
        <authorList>
            <person name="Ma Q."/>
            <person name="Huang Y."/>
            <person name="Song X."/>
            <person name="Pei D."/>
        </authorList>
    </citation>
    <scope>NUCLEOTIDE SEQUENCE [LARGE SCALE GENOMIC DNA]</scope>
    <source>
        <strain evidence="1">Sxm20200214</strain>
        <tissue evidence="1">Leaf</tissue>
    </source>
</reference>
<evidence type="ECO:0000313" key="2">
    <source>
        <dbReference type="Proteomes" id="UP000886595"/>
    </source>
</evidence>
<dbReference type="Proteomes" id="UP000886595">
    <property type="component" value="Unassembled WGS sequence"/>
</dbReference>
<proteinExistence type="predicted"/>
<accession>A0A8X7VHJ2</accession>
<dbReference type="OrthoDB" id="1931061at2759"/>
<sequence>MENSSIHLPDLKAGCCSNTAEVRLISFEEAKNVKNDGHHRDVQMLLPNERVTPDSHHRVLLALST</sequence>
<protein>
    <submittedName>
        <fullName evidence="1">Uncharacterized protein</fullName>
    </submittedName>
</protein>
<evidence type="ECO:0000313" key="1">
    <source>
        <dbReference type="EMBL" id="KAG2311525.1"/>
    </source>
</evidence>
<dbReference type="EMBL" id="JAAMPC010000005">
    <property type="protein sequence ID" value="KAG2311525.1"/>
    <property type="molecule type" value="Genomic_DNA"/>
</dbReference>
<keyword evidence="2" id="KW-1185">Reference proteome</keyword>
<organism evidence="1 2">
    <name type="scientific">Brassica carinata</name>
    <name type="common">Ethiopian mustard</name>
    <name type="synonym">Abyssinian cabbage</name>
    <dbReference type="NCBI Taxonomy" id="52824"/>
    <lineage>
        <taxon>Eukaryota</taxon>
        <taxon>Viridiplantae</taxon>
        <taxon>Streptophyta</taxon>
        <taxon>Embryophyta</taxon>
        <taxon>Tracheophyta</taxon>
        <taxon>Spermatophyta</taxon>
        <taxon>Magnoliopsida</taxon>
        <taxon>eudicotyledons</taxon>
        <taxon>Gunneridae</taxon>
        <taxon>Pentapetalae</taxon>
        <taxon>rosids</taxon>
        <taxon>malvids</taxon>
        <taxon>Brassicales</taxon>
        <taxon>Brassicaceae</taxon>
        <taxon>Brassiceae</taxon>
        <taxon>Brassica</taxon>
    </lineage>
</organism>
<comment type="caution">
    <text evidence="1">The sequence shown here is derived from an EMBL/GenBank/DDBJ whole genome shotgun (WGS) entry which is preliminary data.</text>
</comment>
<gene>
    <name evidence="1" type="ORF">Bca52824_023082</name>
</gene>